<comment type="caution">
    <text evidence="9">The sequence shown here is derived from an EMBL/GenBank/DDBJ whole genome shotgun (WGS) entry which is preliminary data.</text>
</comment>
<reference evidence="9 10" key="1">
    <citation type="submission" date="2020-02" db="EMBL/GenBank/DDBJ databases">
        <authorList>
            <person name="Zhang X.-Y."/>
        </authorList>
    </citation>
    <scope>NUCLEOTIDE SEQUENCE [LARGE SCALE GENOMIC DNA]</scope>
    <source>
        <strain evidence="9 10">C33</strain>
    </source>
</reference>
<dbReference type="PROSITE" id="PS51202">
    <property type="entry name" value="RCK_C"/>
    <property type="match status" value="2"/>
</dbReference>
<evidence type="ECO:0000256" key="4">
    <source>
        <dbReference type="ARBA" id="ARBA00022737"/>
    </source>
</evidence>
<feature type="transmembrane region" description="Helical" evidence="7">
    <location>
        <begin position="588"/>
        <end position="608"/>
    </location>
</feature>
<dbReference type="PANTHER" id="PTHR43652">
    <property type="entry name" value="BASIC AMINO ACID ANTIPORTER YFCC-RELATED"/>
    <property type="match status" value="1"/>
</dbReference>
<dbReference type="GO" id="GO:0005886">
    <property type="term" value="C:plasma membrane"/>
    <property type="evidence" value="ECO:0007669"/>
    <property type="project" value="TreeGrafter"/>
</dbReference>
<gene>
    <name evidence="9" type="ORF">G3I74_09210</name>
</gene>
<dbReference type="Pfam" id="PF03600">
    <property type="entry name" value="CitMHS"/>
    <property type="match status" value="1"/>
</dbReference>
<feature type="transmembrane region" description="Helical" evidence="7">
    <location>
        <begin position="108"/>
        <end position="124"/>
    </location>
</feature>
<evidence type="ECO:0000256" key="5">
    <source>
        <dbReference type="ARBA" id="ARBA00022989"/>
    </source>
</evidence>
<protein>
    <submittedName>
        <fullName evidence="9">SLC13 family permease</fullName>
    </submittedName>
</protein>
<dbReference type="InterPro" id="IPR036721">
    <property type="entry name" value="RCK_C_sf"/>
</dbReference>
<dbReference type="SUPFAM" id="SSF116726">
    <property type="entry name" value="TrkA C-terminal domain-like"/>
    <property type="match status" value="2"/>
</dbReference>
<feature type="transmembrane region" description="Helical" evidence="7">
    <location>
        <begin position="464"/>
        <end position="483"/>
    </location>
</feature>
<sequence>MNLLLPNAHALAVLLLVLLALVLFSRDRIPLETSSLVVLAVLAVGFELFPYTGPDGRELNSVDFFQGFGHQALIAVSSLMILGQGLIRSGALEPVGRLLAASWRRSPSLSLLLTLVICATLSAFINNTPIVVMLLPILIGVALRTGTSPSSMLLPVGLISIIGGMSTTIGTSTNLLVVGVAFDMGVAQFQMFDFIVPAMIASVVALLYLWLIAPRLIPERQVPLQSSVQRLYTAQIRLEQHSAATGKTLADAIEACDGKLKVEKIQRGPGVFVTPLPDVKLKAGDRITTTNTRDNLREFAHLLGGKLYSGDVEVDDSHPLEALNQQIAEVAITPTSRLLGVRIGQARLLSRFGLRLLALHRVSSGTDNSRATGLDNTVLRSGDVLLVQSTPNKLGVLKEGSDFLVLDGSVNLPKTTKAPIALAIMASVIVVAALGILPIAISAVFGVLALLVTRCLTWKEAMSALSIQVVMIIVASLALGMALMRTGGADWLAQVFLAASFGVPGFVILGGLMLAMAALTNVVSNNAAAVIGTPIAISLAQQLMLPAEPFVLAVLFGANLSFATPMAYQTNLLVMNAGGYKFNDFVRVGLPLLFLLWLVLTATLTYAYRI</sequence>
<feature type="domain" description="RCK C-terminal" evidence="8">
    <location>
        <begin position="219"/>
        <end position="305"/>
    </location>
</feature>
<evidence type="ECO:0000256" key="3">
    <source>
        <dbReference type="ARBA" id="ARBA00022692"/>
    </source>
</evidence>
<feature type="transmembrane region" description="Helical" evidence="7">
    <location>
        <begin position="194"/>
        <end position="213"/>
    </location>
</feature>
<feature type="transmembrane region" description="Helical" evidence="7">
    <location>
        <begin position="495"/>
        <end position="519"/>
    </location>
</feature>
<dbReference type="Proteomes" id="UP000484885">
    <property type="component" value="Unassembled WGS sequence"/>
</dbReference>
<keyword evidence="2" id="KW-0813">Transport</keyword>
<dbReference type="AlphaFoldDB" id="A0A845V3X4"/>
<dbReference type="PANTHER" id="PTHR43652:SF2">
    <property type="entry name" value="BASIC AMINO ACID ANTIPORTER YFCC-RELATED"/>
    <property type="match status" value="1"/>
</dbReference>
<feature type="transmembrane region" description="Helical" evidence="7">
    <location>
        <begin position="525"/>
        <end position="543"/>
    </location>
</feature>
<dbReference type="InterPro" id="IPR004680">
    <property type="entry name" value="Cit_transptr-like_dom"/>
</dbReference>
<feature type="transmembrane region" description="Helical" evidence="7">
    <location>
        <begin position="6"/>
        <end position="24"/>
    </location>
</feature>
<accession>A0A845V3X4</accession>
<evidence type="ECO:0000313" key="9">
    <source>
        <dbReference type="EMBL" id="NDY95906.1"/>
    </source>
</evidence>
<dbReference type="InterPro" id="IPR051679">
    <property type="entry name" value="DASS-Related_Transporters"/>
</dbReference>
<organism evidence="9 10">
    <name type="scientific">Wenzhouxiangella limi</name>
    <dbReference type="NCBI Taxonomy" id="2707351"/>
    <lineage>
        <taxon>Bacteria</taxon>
        <taxon>Pseudomonadati</taxon>
        <taxon>Pseudomonadota</taxon>
        <taxon>Gammaproteobacteria</taxon>
        <taxon>Chromatiales</taxon>
        <taxon>Wenzhouxiangellaceae</taxon>
        <taxon>Wenzhouxiangella</taxon>
    </lineage>
</organism>
<keyword evidence="10" id="KW-1185">Reference proteome</keyword>
<feature type="transmembrane region" description="Helical" evidence="7">
    <location>
        <begin position="550"/>
        <end position="568"/>
    </location>
</feature>
<feature type="transmembrane region" description="Helical" evidence="7">
    <location>
        <begin position="158"/>
        <end position="182"/>
    </location>
</feature>
<keyword evidence="6 7" id="KW-0472">Membrane</keyword>
<feature type="transmembrane region" description="Helical" evidence="7">
    <location>
        <begin position="68"/>
        <end position="87"/>
    </location>
</feature>
<dbReference type="GO" id="GO:0006813">
    <property type="term" value="P:potassium ion transport"/>
    <property type="evidence" value="ECO:0007669"/>
    <property type="project" value="InterPro"/>
</dbReference>
<dbReference type="Pfam" id="PF02080">
    <property type="entry name" value="TrkA_C"/>
    <property type="match status" value="1"/>
</dbReference>
<proteinExistence type="predicted"/>
<keyword evidence="5 7" id="KW-1133">Transmembrane helix</keyword>
<feature type="transmembrane region" description="Helical" evidence="7">
    <location>
        <begin position="36"/>
        <end position="53"/>
    </location>
</feature>
<dbReference type="GO" id="GO:0008324">
    <property type="term" value="F:monoatomic cation transmembrane transporter activity"/>
    <property type="evidence" value="ECO:0007669"/>
    <property type="project" value="InterPro"/>
</dbReference>
<comment type="subcellular location">
    <subcellularLocation>
        <location evidence="1">Membrane</location>
        <topology evidence="1">Multi-pass membrane protein</topology>
    </subcellularLocation>
</comment>
<dbReference type="RefSeq" id="WP_164211302.1">
    <property type="nucleotide sequence ID" value="NZ_JAAGSC010000041.1"/>
</dbReference>
<evidence type="ECO:0000256" key="2">
    <source>
        <dbReference type="ARBA" id="ARBA00022448"/>
    </source>
</evidence>
<feature type="transmembrane region" description="Helical" evidence="7">
    <location>
        <begin position="420"/>
        <end position="452"/>
    </location>
</feature>
<evidence type="ECO:0000256" key="7">
    <source>
        <dbReference type="SAM" id="Phobius"/>
    </source>
</evidence>
<keyword evidence="3 7" id="KW-0812">Transmembrane</keyword>
<feature type="domain" description="RCK C-terminal" evidence="8">
    <location>
        <begin position="315"/>
        <end position="403"/>
    </location>
</feature>
<keyword evidence="4" id="KW-0677">Repeat</keyword>
<evidence type="ECO:0000256" key="6">
    <source>
        <dbReference type="ARBA" id="ARBA00023136"/>
    </source>
</evidence>
<dbReference type="EMBL" id="JAAGSC010000041">
    <property type="protein sequence ID" value="NDY95906.1"/>
    <property type="molecule type" value="Genomic_DNA"/>
</dbReference>
<evidence type="ECO:0000256" key="1">
    <source>
        <dbReference type="ARBA" id="ARBA00004141"/>
    </source>
</evidence>
<dbReference type="Gene3D" id="3.30.70.1450">
    <property type="entry name" value="Regulator of K+ conductance, C-terminal domain"/>
    <property type="match status" value="2"/>
</dbReference>
<name>A0A845V3X4_9GAMM</name>
<evidence type="ECO:0000313" key="10">
    <source>
        <dbReference type="Proteomes" id="UP000484885"/>
    </source>
</evidence>
<evidence type="ECO:0000259" key="8">
    <source>
        <dbReference type="PROSITE" id="PS51202"/>
    </source>
</evidence>
<dbReference type="InterPro" id="IPR006037">
    <property type="entry name" value="RCK_C"/>
</dbReference>